<protein>
    <submittedName>
        <fullName evidence="1">Uncharacterized protein</fullName>
    </submittedName>
</protein>
<keyword evidence="2" id="KW-1185">Reference proteome</keyword>
<organism evidence="1 2">
    <name type="scientific">Clytia hemisphaerica</name>
    <dbReference type="NCBI Taxonomy" id="252671"/>
    <lineage>
        <taxon>Eukaryota</taxon>
        <taxon>Metazoa</taxon>
        <taxon>Cnidaria</taxon>
        <taxon>Hydrozoa</taxon>
        <taxon>Hydroidolina</taxon>
        <taxon>Leptothecata</taxon>
        <taxon>Obeliida</taxon>
        <taxon>Clytiidae</taxon>
        <taxon>Clytia</taxon>
    </lineage>
</organism>
<dbReference type="AlphaFoldDB" id="A0A7M5XDC5"/>
<sequence>MAGEMKQLFEQLAKDLVSKIETKYDELTSKFTTKILAIEESLAGFRQYVGKEFTKTKDRLDKLEQIIPDGIDLVTMQNEITALKFRTEQLETALNSQVNKNKDLSRTLDDQVNRNLRKTLIFRGISGTCDESWSKTSDKLAKFLSDIDCNHLSVNEVLHDIDRAHRPNTNEVTPNANRNSPPPIFVQFNTWKSAQYYMKSVIDYNKNLRNREEATVFVDQMYSRDVTARRKSAIELRKELKKNGDKSKMFIKFPAILMKYDVNTKKYIEFKKF</sequence>
<proteinExistence type="predicted"/>
<evidence type="ECO:0000313" key="1">
    <source>
        <dbReference type="EnsemblMetazoa" id="CLYHEMP021646.1"/>
    </source>
</evidence>
<accession>A0A7M5XDC5</accession>
<reference evidence="1" key="1">
    <citation type="submission" date="2021-01" db="UniProtKB">
        <authorList>
            <consortium name="EnsemblMetazoa"/>
        </authorList>
    </citation>
    <scope>IDENTIFICATION</scope>
</reference>
<dbReference type="EnsemblMetazoa" id="CLYHEMT021646.1">
    <property type="protein sequence ID" value="CLYHEMP021646.1"/>
    <property type="gene ID" value="CLYHEMG021646"/>
</dbReference>
<dbReference type="Proteomes" id="UP000594262">
    <property type="component" value="Unplaced"/>
</dbReference>
<evidence type="ECO:0000313" key="2">
    <source>
        <dbReference type="Proteomes" id="UP000594262"/>
    </source>
</evidence>
<name>A0A7M5XDC5_9CNID</name>